<dbReference type="RefSeq" id="WP_348518817.1">
    <property type="nucleotide sequence ID" value="NZ_CP155620.1"/>
</dbReference>
<proteinExistence type="predicted"/>
<name>A0AAU7EA89_9BACT</name>
<sequence length="94" mass="10984">MAALGVIHSPQIVALGAFAAVTSPLWLLEKIEENSRKTQQQTEKDSCSSDSFYKLKKLCNLKLDLEPEIADKLLYEINWEFYYFKQRENFLYKC</sequence>
<dbReference type="AlphaFoldDB" id="A0AAU7EA89"/>
<gene>
    <name evidence="1" type="ORF">AAH949_01995</name>
</gene>
<accession>A0AAU7EA89</accession>
<organism evidence="1">
    <name type="scientific">Campylobacter sp. CCS1377</name>
    <dbReference type="NCBI Taxonomy" id="3158229"/>
    <lineage>
        <taxon>Bacteria</taxon>
        <taxon>Pseudomonadati</taxon>
        <taxon>Campylobacterota</taxon>
        <taxon>Epsilonproteobacteria</taxon>
        <taxon>Campylobacterales</taxon>
        <taxon>Campylobacteraceae</taxon>
        <taxon>Campylobacter</taxon>
    </lineage>
</organism>
<evidence type="ECO:0000313" key="1">
    <source>
        <dbReference type="EMBL" id="XBJ29627.1"/>
    </source>
</evidence>
<dbReference type="EMBL" id="CP155620">
    <property type="protein sequence ID" value="XBJ29627.1"/>
    <property type="molecule type" value="Genomic_DNA"/>
</dbReference>
<protein>
    <submittedName>
        <fullName evidence="1">Uncharacterized protein</fullName>
    </submittedName>
</protein>
<reference evidence="1" key="1">
    <citation type="submission" date="2024-05" db="EMBL/GenBank/DDBJ databases">
        <title>Campylobacter coli isolated from environmental waters in Slovenia.</title>
        <authorList>
            <person name="Zautner A.E."/>
            <person name="Bunk B."/>
            <person name="Riedel T."/>
            <person name="Sproeer C."/>
        </authorList>
    </citation>
    <scope>NUCLEOTIDE SEQUENCE</scope>
    <source>
        <strain evidence="1">CCS1377</strain>
    </source>
</reference>